<feature type="transmembrane region" description="Helical" evidence="8">
    <location>
        <begin position="260"/>
        <end position="281"/>
    </location>
</feature>
<feature type="transmembrane region" description="Helical" evidence="8">
    <location>
        <begin position="420"/>
        <end position="442"/>
    </location>
</feature>
<dbReference type="Proteomes" id="UP000182444">
    <property type="component" value="Chromosome 1E"/>
</dbReference>
<evidence type="ECO:0000256" key="5">
    <source>
        <dbReference type="ARBA" id="ARBA00022989"/>
    </source>
</evidence>
<evidence type="ECO:0000256" key="4">
    <source>
        <dbReference type="ARBA" id="ARBA00022692"/>
    </source>
</evidence>
<dbReference type="OrthoDB" id="1641903at2759"/>
<evidence type="ECO:0000313" key="11">
    <source>
        <dbReference type="Proteomes" id="UP000182444"/>
    </source>
</evidence>
<feature type="transmembrane region" description="Helical" evidence="8">
    <location>
        <begin position="58"/>
        <end position="82"/>
    </location>
</feature>
<dbReference type="InterPro" id="IPR006043">
    <property type="entry name" value="NCS2"/>
</dbReference>
<evidence type="ECO:0000313" key="12">
    <source>
        <dbReference type="Proteomes" id="UP000256601"/>
    </source>
</evidence>
<dbReference type="eggNOG" id="ENOG502QQD4">
    <property type="taxonomic scope" value="Eukaryota"/>
</dbReference>
<dbReference type="KEGG" id="yli:2912222"/>
<comment type="subcellular location">
    <subcellularLocation>
        <location evidence="1">Membrane</location>
        <topology evidence="1">Multi-pass membrane protein</topology>
    </subcellularLocation>
</comment>
<gene>
    <name evidence="10" type="ORF">B0I71DRAFT_128964</name>
    <name evidence="9" type="ORF">YALI1_E32868g</name>
</gene>
<reference evidence="9 11" key="1">
    <citation type="journal article" date="2016" name="PLoS ONE">
        <title>Sequence Assembly of Yarrowia lipolytica Strain W29/CLIB89 Shows Transposable Element Diversity.</title>
        <authorList>
            <person name="Magnan C."/>
            <person name="Yu J."/>
            <person name="Chang I."/>
            <person name="Jahn E."/>
            <person name="Kanomata Y."/>
            <person name="Wu J."/>
            <person name="Zeller M."/>
            <person name="Oakes M."/>
            <person name="Baldi P."/>
            <person name="Sandmeyer S."/>
        </authorList>
    </citation>
    <scope>NUCLEOTIDE SEQUENCE [LARGE SCALE GENOMIC DNA]</scope>
    <source>
        <strain evidence="9">CLIB89</strain>
        <strain evidence="11">CLIB89(W29)</strain>
    </source>
</reference>
<feature type="transmembrane region" description="Helical" evidence="8">
    <location>
        <begin position="102"/>
        <end position="120"/>
    </location>
</feature>
<sequence>MLGHVPTKTFSEKAGKMARIIKHKLTTREGLIGDYDYAFLFTPKIPFMKKREDEPSTFFPLNSSLPLFLAILLGFQHSLAMVAGVVTPPLIMGGSANFGPDLSQYLVSACLIGSGILSLIHIIRFKIPKTNIYIGTGLISVVGTSFATINVFTSSLPIMYRSGICQTAADGTPLPCPDGYGRLIATAMVCALLEVVLSFLPAKVLKKVFPPIVTGPVVLLIGVELVSSGFKDWAGGSGPCYGRPTSGDFMMCPANGAPMAAPWGSAQFIGLGFLVFISILFCEKWGAPIMKSCSVVIGLLVGCIVAAACGYFDGTNIDAAPVGTFLWTHTFKLKIYGPAVLPMLAVYLVLMMESIGDITATCDVSRQAVEGPEYESRIKGGILGDGIIGILAGAFTLTPMSTFAQNNGVIALTKCANRQAGAWACFFMLIMGIFAKFAAAIVAIPKPVLGGMTTFLFSSVCVSGIAIITRAGKIQRRERLILTASLVMGLGATMVPDWFTYVFTYKGDNHSLRGFYDAIELVMTNGFAIAGFVGIACNLILAEEENVDDEQEMQVVEIDAAEEENSSSDDMMVPEAKRASEDHKRVDMV</sequence>
<comment type="similarity">
    <text evidence="2">Belongs to the nucleobase:cation symporter-2 (NCS2) (TC 2.A.40) family.</text>
</comment>
<dbReference type="PROSITE" id="PS01116">
    <property type="entry name" value="XANTH_URACIL_PERMASE"/>
    <property type="match status" value="1"/>
</dbReference>
<dbReference type="VEuPathDB" id="FungiDB:YALI1_E32868g"/>
<name>A0A1D8NK96_YARLL</name>
<evidence type="ECO:0000313" key="9">
    <source>
        <dbReference type="EMBL" id="AOW06057.1"/>
    </source>
</evidence>
<keyword evidence="3" id="KW-0813">Transport</keyword>
<feature type="region of interest" description="Disordered" evidence="7">
    <location>
        <begin position="561"/>
        <end position="589"/>
    </location>
</feature>
<reference evidence="10 12" key="2">
    <citation type="submission" date="2018-07" db="EMBL/GenBank/DDBJ databases">
        <title>Draft Genome Assemblies for Five Robust Yarrowia lipolytica Strains Exhibiting High Lipid Production and Pentose Sugar Utilization and Sugar Alcohol Secretion from Undetoxified Lignocellulosic Biomass Hydrolysates.</title>
        <authorList>
            <consortium name="DOE Joint Genome Institute"/>
            <person name="Walker C."/>
            <person name="Ryu S."/>
            <person name="Na H."/>
            <person name="Zane M."/>
            <person name="LaButti K."/>
            <person name="Lipzen A."/>
            <person name="Haridas S."/>
            <person name="Barry K."/>
            <person name="Grigoriev I.V."/>
            <person name="Quarterman J."/>
            <person name="Slininger P."/>
            <person name="Dien B."/>
            <person name="Trinh C.T."/>
        </authorList>
    </citation>
    <scope>NUCLEOTIDE SEQUENCE [LARGE SCALE GENOMIC DNA]</scope>
    <source>
        <strain evidence="10 12">YB392</strain>
    </source>
</reference>
<feature type="transmembrane region" description="Helical" evidence="8">
    <location>
        <begin position="212"/>
        <end position="230"/>
    </location>
</feature>
<feature type="transmembrane region" description="Helical" evidence="8">
    <location>
        <begin position="333"/>
        <end position="350"/>
    </location>
</feature>
<dbReference type="EMBL" id="KZ858961">
    <property type="protein sequence ID" value="RDW27546.1"/>
    <property type="molecule type" value="Genomic_DNA"/>
</dbReference>
<feature type="transmembrane region" description="Helical" evidence="8">
    <location>
        <begin position="448"/>
        <end position="468"/>
    </location>
</feature>
<evidence type="ECO:0000256" key="2">
    <source>
        <dbReference type="ARBA" id="ARBA00008821"/>
    </source>
</evidence>
<dbReference type="EMBL" id="CP017557">
    <property type="protein sequence ID" value="AOW06057.1"/>
    <property type="molecule type" value="Genomic_DNA"/>
</dbReference>
<dbReference type="AlphaFoldDB" id="A0A1D8NK96"/>
<proteinExistence type="inferred from homology"/>
<dbReference type="VEuPathDB" id="FungiDB:YALI0_E27852g"/>
<keyword evidence="5 8" id="KW-1133">Transmembrane helix</keyword>
<protein>
    <submittedName>
        <fullName evidence="10">Permease family-domain-containing protein</fullName>
    </submittedName>
</protein>
<feature type="transmembrane region" description="Helical" evidence="8">
    <location>
        <begin position="521"/>
        <end position="541"/>
    </location>
</feature>
<evidence type="ECO:0000313" key="10">
    <source>
        <dbReference type="EMBL" id="RDW27546.1"/>
    </source>
</evidence>
<feature type="transmembrane region" description="Helical" evidence="8">
    <location>
        <begin position="480"/>
        <end position="501"/>
    </location>
</feature>
<feature type="transmembrane region" description="Helical" evidence="8">
    <location>
        <begin position="180"/>
        <end position="200"/>
    </location>
</feature>
<organism evidence="9 11">
    <name type="scientific">Yarrowia lipolytica</name>
    <name type="common">Candida lipolytica</name>
    <dbReference type="NCBI Taxonomy" id="4952"/>
    <lineage>
        <taxon>Eukaryota</taxon>
        <taxon>Fungi</taxon>
        <taxon>Dikarya</taxon>
        <taxon>Ascomycota</taxon>
        <taxon>Saccharomycotina</taxon>
        <taxon>Dipodascomycetes</taxon>
        <taxon>Dipodascales</taxon>
        <taxon>Dipodascales incertae sedis</taxon>
        <taxon>Yarrowia</taxon>
    </lineage>
</organism>
<evidence type="ECO:0000256" key="7">
    <source>
        <dbReference type="SAM" id="MobiDB-lite"/>
    </source>
</evidence>
<dbReference type="GO" id="GO:0042907">
    <property type="term" value="F:xanthine transmembrane transporter activity"/>
    <property type="evidence" value="ECO:0007669"/>
    <property type="project" value="TreeGrafter"/>
</dbReference>
<dbReference type="PANTHER" id="PTHR42810">
    <property type="entry name" value="PURINE PERMEASE C1399.01C-RELATED"/>
    <property type="match status" value="1"/>
</dbReference>
<dbReference type="GO" id="GO:0005886">
    <property type="term" value="C:plasma membrane"/>
    <property type="evidence" value="ECO:0007669"/>
    <property type="project" value="TreeGrafter"/>
</dbReference>
<evidence type="ECO:0000256" key="6">
    <source>
        <dbReference type="ARBA" id="ARBA00023136"/>
    </source>
</evidence>
<keyword evidence="4 8" id="KW-0812">Transmembrane</keyword>
<keyword evidence="6 8" id="KW-0472">Membrane</keyword>
<dbReference type="InterPro" id="IPR006042">
    <property type="entry name" value="Xan_ur_permease"/>
</dbReference>
<dbReference type="PANTHER" id="PTHR42810:SF2">
    <property type="entry name" value="PURINE PERMEASE C1399.01C-RELATED"/>
    <property type="match status" value="1"/>
</dbReference>
<feature type="transmembrane region" description="Helical" evidence="8">
    <location>
        <begin position="293"/>
        <end position="313"/>
    </location>
</feature>
<evidence type="ECO:0000256" key="1">
    <source>
        <dbReference type="ARBA" id="ARBA00004141"/>
    </source>
</evidence>
<dbReference type="GO" id="GO:0000324">
    <property type="term" value="C:fungal-type vacuole"/>
    <property type="evidence" value="ECO:0007669"/>
    <property type="project" value="TreeGrafter"/>
</dbReference>
<accession>A0A1D8NK96</accession>
<evidence type="ECO:0000256" key="3">
    <source>
        <dbReference type="ARBA" id="ARBA00022448"/>
    </source>
</evidence>
<dbReference type="NCBIfam" id="TIGR00801">
    <property type="entry name" value="ncs2"/>
    <property type="match status" value="1"/>
</dbReference>
<dbReference type="Proteomes" id="UP000256601">
    <property type="component" value="Unassembled WGS sequence"/>
</dbReference>
<dbReference type="Pfam" id="PF00860">
    <property type="entry name" value="Xan_ur_permease"/>
    <property type="match status" value="1"/>
</dbReference>
<feature type="compositionally biased region" description="Basic and acidic residues" evidence="7">
    <location>
        <begin position="575"/>
        <end position="589"/>
    </location>
</feature>
<evidence type="ECO:0000256" key="8">
    <source>
        <dbReference type="SAM" id="Phobius"/>
    </source>
</evidence>
<feature type="transmembrane region" description="Helical" evidence="8">
    <location>
        <begin position="132"/>
        <end position="152"/>
    </location>
</feature>